<keyword evidence="6" id="KW-0479">Metal-binding</keyword>
<dbReference type="AlphaFoldDB" id="A0A516KFB7"/>
<dbReference type="RefSeq" id="WP_143893350.1">
    <property type="nucleotide sequence ID" value="NZ_CP041666.1"/>
</dbReference>
<keyword evidence="7" id="KW-0378">Hydrolase</keyword>
<sequence length="268" mass="30195">MTEPFQLNHPSFVSLADWEEWDENLIAGISTRVGGYSTEPYRSLNLGLHVRDYPETVVKNRHRLADYIGIPLDNWVFAEQVHSTNIYIVSEKDRGKGSTALESAIPACDGLITKSKKTICAAFFADCVPLFFFDPNTGWVGIAHAGWRGTVDGMAAKMVQALLNQGANRETLKVAIGPCIGKANYQVDDNVIQHIPKEYHQSAVQQQNEIHYLLDLQSLNKEFLVKQGILKANIYTTNYCTYDEEDLFFSHRRNEGKTGRMLGFIGYK</sequence>
<dbReference type="KEGG" id="aqt:FN924_07935"/>
<dbReference type="CDD" id="cd16833">
    <property type="entry name" value="YfiH"/>
    <property type="match status" value="1"/>
</dbReference>
<comment type="catalytic activity">
    <reaction evidence="11">
        <text>S-methyl-5'-thioadenosine + phosphate = 5-(methylsulfanyl)-alpha-D-ribose 1-phosphate + adenine</text>
        <dbReference type="Rhea" id="RHEA:11852"/>
        <dbReference type="ChEBI" id="CHEBI:16708"/>
        <dbReference type="ChEBI" id="CHEBI:17509"/>
        <dbReference type="ChEBI" id="CHEBI:43474"/>
        <dbReference type="ChEBI" id="CHEBI:58533"/>
        <dbReference type="EC" id="2.4.2.28"/>
    </reaction>
    <physiologicalReaction direction="left-to-right" evidence="11">
        <dbReference type="Rhea" id="RHEA:11853"/>
    </physiologicalReaction>
</comment>
<dbReference type="PANTHER" id="PTHR30616:SF2">
    <property type="entry name" value="PURINE NUCLEOSIDE PHOSPHORYLASE LACC1"/>
    <property type="match status" value="1"/>
</dbReference>
<name>A0A516KFB7_9BACI</name>
<dbReference type="InterPro" id="IPR003730">
    <property type="entry name" value="Cu_polyphenol_OxRdtase"/>
</dbReference>
<evidence type="ECO:0000256" key="10">
    <source>
        <dbReference type="ARBA" id="ARBA00048968"/>
    </source>
</evidence>
<dbReference type="InterPro" id="IPR038371">
    <property type="entry name" value="Cu_polyphenol_OxRdtase_sf"/>
</dbReference>
<dbReference type="OrthoDB" id="4279at2"/>
<dbReference type="SUPFAM" id="SSF64438">
    <property type="entry name" value="CNF1/YfiH-like putative cysteine hydrolases"/>
    <property type="match status" value="1"/>
</dbReference>
<evidence type="ECO:0000256" key="5">
    <source>
        <dbReference type="ARBA" id="ARBA00022679"/>
    </source>
</evidence>
<proteinExistence type="inferred from homology"/>
<evidence type="ECO:0000256" key="8">
    <source>
        <dbReference type="ARBA" id="ARBA00022833"/>
    </source>
</evidence>
<gene>
    <name evidence="13" type="primary">pgeF</name>
    <name evidence="13" type="ORF">FN924_07935</name>
</gene>
<evidence type="ECO:0000256" key="12">
    <source>
        <dbReference type="RuleBase" id="RU361274"/>
    </source>
</evidence>
<dbReference type="GO" id="GO:0016787">
    <property type="term" value="F:hydrolase activity"/>
    <property type="evidence" value="ECO:0007669"/>
    <property type="project" value="UniProtKB-KW"/>
</dbReference>
<protein>
    <recommendedName>
        <fullName evidence="12">Purine nucleoside phosphorylase</fullName>
    </recommendedName>
</protein>
<dbReference type="NCBIfam" id="TIGR00726">
    <property type="entry name" value="peptidoglycan editing factor PgeF"/>
    <property type="match status" value="1"/>
</dbReference>
<keyword evidence="8" id="KW-0862">Zinc</keyword>
<dbReference type="GO" id="GO:0005507">
    <property type="term" value="F:copper ion binding"/>
    <property type="evidence" value="ECO:0007669"/>
    <property type="project" value="TreeGrafter"/>
</dbReference>
<comment type="catalytic activity">
    <reaction evidence="1">
        <text>inosine + phosphate = alpha-D-ribose 1-phosphate + hypoxanthine</text>
        <dbReference type="Rhea" id="RHEA:27646"/>
        <dbReference type="ChEBI" id="CHEBI:17368"/>
        <dbReference type="ChEBI" id="CHEBI:17596"/>
        <dbReference type="ChEBI" id="CHEBI:43474"/>
        <dbReference type="ChEBI" id="CHEBI:57720"/>
        <dbReference type="EC" id="2.4.2.1"/>
    </reaction>
    <physiologicalReaction direction="left-to-right" evidence="1">
        <dbReference type="Rhea" id="RHEA:27647"/>
    </physiologicalReaction>
</comment>
<dbReference type="Gene3D" id="3.60.140.10">
    <property type="entry name" value="CNF1/YfiH-like putative cysteine hydrolases"/>
    <property type="match status" value="1"/>
</dbReference>
<evidence type="ECO:0000256" key="1">
    <source>
        <dbReference type="ARBA" id="ARBA00000553"/>
    </source>
</evidence>
<reference evidence="13 14" key="1">
    <citation type="submission" date="2019-07" db="EMBL/GenBank/DDBJ databases">
        <authorList>
            <person name="Li J."/>
        </authorList>
    </citation>
    <scope>NUCLEOTIDE SEQUENCE [LARGE SCALE GENOMIC DNA]</scope>
    <source>
        <strain evidence="13 14">TKL69</strain>
    </source>
</reference>
<evidence type="ECO:0000256" key="6">
    <source>
        <dbReference type="ARBA" id="ARBA00022723"/>
    </source>
</evidence>
<comment type="function">
    <text evidence="3">Purine nucleoside enzyme that catalyzes the phosphorolysis of adenosine and inosine nucleosides, yielding D-ribose 1-phosphate and the respective free bases, adenine and hypoxanthine. Also catalyzes the phosphorolysis of S-methyl-5'-thioadenosine into adenine and S-methyl-5-thio-alpha-D-ribose 1-phosphate. Also has adenosine deaminase activity.</text>
</comment>
<evidence type="ECO:0000256" key="2">
    <source>
        <dbReference type="ARBA" id="ARBA00001947"/>
    </source>
</evidence>
<evidence type="ECO:0000256" key="3">
    <source>
        <dbReference type="ARBA" id="ARBA00003215"/>
    </source>
</evidence>
<dbReference type="InterPro" id="IPR011324">
    <property type="entry name" value="Cytotoxic_necrot_fac-like_cat"/>
</dbReference>
<evidence type="ECO:0000256" key="4">
    <source>
        <dbReference type="ARBA" id="ARBA00007353"/>
    </source>
</evidence>
<dbReference type="Proteomes" id="UP000315215">
    <property type="component" value="Chromosome"/>
</dbReference>
<dbReference type="Pfam" id="PF02578">
    <property type="entry name" value="Cu-oxidase_4"/>
    <property type="match status" value="1"/>
</dbReference>
<keyword evidence="14" id="KW-1185">Reference proteome</keyword>
<accession>A0A516KFB7</accession>
<comment type="catalytic activity">
    <reaction evidence="9">
        <text>adenosine + H2O + H(+) = inosine + NH4(+)</text>
        <dbReference type="Rhea" id="RHEA:24408"/>
        <dbReference type="ChEBI" id="CHEBI:15377"/>
        <dbReference type="ChEBI" id="CHEBI:15378"/>
        <dbReference type="ChEBI" id="CHEBI:16335"/>
        <dbReference type="ChEBI" id="CHEBI:17596"/>
        <dbReference type="ChEBI" id="CHEBI:28938"/>
        <dbReference type="EC" id="3.5.4.4"/>
    </reaction>
    <physiologicalReaction direction="left-to-right" evidence="9">
        <dbReference type="Rhea" id="RHEA:24409"/>
    </physiologicalReaction>
</comment>
<comment type="similarity">
    <text evidence="4 12">Belongs to the purine nucleoside phosphorylase YfiH/LACC1 family.</text>
</comment>
<organism evidence="13 14">
    <name type="scientific">Radiobacillus deserti</name>
    <dbReference type="NCBI Taxonomy" id="2594883"/>
    <lineage>
        <taxon>Bacteria</taxon>
        <taxon>Bacillati</taxon>
        <taxon>Bacillota</taxon>
        <taxon>Bacilli</taxon>
        <taxon>Bacillales</taxon>
        <taxon>Bacillaceae</taxon>
        <taxon>Radiobacillus</taxon>
    </lineage>
</organism>
<keyword evidence="5" id="KW-0808">Transferase</keyword>
<comment type="catalytic activity">
    <reaction evidence="10">
        <text>adenosine + phosphate = alpha-D-ribose 1-phosphate + adenine</text>
        <dbReference type="Rhea" id="RHEA:27642"/>
        <dbReference type="ChEBI" id="CHEBI:16335"/>
        <dbReference type="ChEBI" id="CHEBI:16708"/>
        <dbReference type="ChEBI" id="CHEBI:43474"/>
        <dbReference type="ChEBI" id="CHEBI:57720"/>
        <dbReference type="EC" id="2.4.2.1"/>
    </reaction>
    <physiologicalReaction direction="left-to-right" evidence="10">
        <dbReference type="Rhea" id="RHEA:27643"/>
    </physiologicalReaction>
</comment>
<evidence type="ECO:0000313" key="14">
    <source>
        <dbReference type="Proteomes" id="UP000315215"/>
    </source>
</evidence>
<dbReference type="PANTHER" id="PTHR30616">
    <property type="entry name" value="UNCHARACTERIZED PROTEIN YFIH"/>
    <property type="match status" value="1"/>
</dbReference>
<evidence type="ECO:0000256" key="9">
    <source>
        <dbReference type="ARBA" id="ARBA00047989"/>
    </source>
</evidence>
<evidence type="ECO:0000256" key="7">
    <source>
        <dbReference type="ARBA" id="ARBA00022801"/>
    </source>
</evidence>
<comment type="cofactor">
    <cofactor evidence="2">
        <name>Zn(2+)</name>
        <dbReference type="ChEBI" id="CHEBI:29105"/>
    </cofactor>
</comment>
<evidence type="ECO:0000256" key="11">
    <source>
        <dbReference type="ARBA" id="ARBA00049893"/>
    </source>
</evidence>
<evidence type="ECO:0000313" key="13">
    <source>
        <dbReference type="EMBL" id="QDP40102.1"/>
    </source>
</evidence>
<dbReference type="EMBL" id="CP041666">
    <property type="protein sequence ID" value="QDP40102.1"/>
    <property type="molecule type" value="Genomic_DNA"/>
</dbReference>
<dbReference type="GO" id="GO:0017061">
    <property type="term" value="F:S-methyl-5-thioadenosine phosphorylase activity"/>
    <property type="evidence" value="ECO:0007669"/>
    <property type="project" value="UniProtKB-EC"/>
</dbReference>